<dbReference type="AlphaFoldDB" id="A0AAD7K291"/>
<comment type="caution">
    <text evidence="1">The sequence shown here is derived from an EMBL/GenBank/DDBJ whole genome shotgun (WGS) entry which is preliminary data.</text>
</comment>
<keyword evidence="2" id="KW-1185">Reference proteome</keyword>
<gene>
    <name evidence="1" type="ORF">DFH07DRAFT_952508</name>
</gene>
<reference evidence="1" key="1">
    <citation type="submission" date="2023-03" db="EMBL/GenBank/DDBJ databases">
        <title>Massive genome expansion in bonnet fungi (Mycena s.s.) driven by repeated elements and novel gene families across ecological guilds.</title>
        <authorList>
            <consortium name="Lawrence Berkeley National Laboratory"/>
            <person name="Harder C.B."/>
            <person name="Miyauchi S."/>
            <person name="Viragh M."/>
            <person name="Kuo A."/>
            <person name="Thoen E."/>
            <person name="Andreopoulos B."/>
            <person name="Lu D."/>
            <person name="Skrede I."/>
            <person name="Drula E."/>
            <person name="Henrissat B."/>
            <person name="Morin E."/>
            <person name="Kohler A."/>
            <person name="Barry K."/>
            <person name="LaButti K."/>
            <person name="Morin E."/>
            <person name="Salamov A."/>
            <person name="Lipzen A."/>
            <person name="Mereny Z."/>
            <person name="Hegedus B."/>
            <person name="Baldrian P."/>
            <person name="Stursova M."/>
            <person name="Weitz H."/>
            <person name="Taylor A."/>
            <person name="Grigoriev I.V."/>
            <person name="Nagy L.G."/>
            <person name="Martin F."/>
            <person name="Kauserud H."/>
        </authorList>
    </citation>
    <scope>NUCLEOTIDE SEQUENCE</scope>
    <source>
        <strain evidence="1">CBHHK188m</strain>
    </source>
</reference>
<sequence length="400" mass="44507">MATSTNTNSRPPLHHPTMSTGHRPFVFVSFPPAESLPPPVFDSIATTLDGVVFEANPTSTSPSASSFNRSCSSPEVGLPPTVTQRAKYFAATVVSMPSDRAVTAVRISGQCPRWSKWATSQFTFDYLFMLITSGKTPEMFKRRYPHEYFDAVFKLSLIIGSIGKMPDGSPPPSFFQSLYHLRRLFPSGFLVPEDFIGEVGAALLLRVFATGIAVANQAIYNQRNYNLDWQDMCDIPDSYVDSFEMMALSALNGEVFDLSQDRGMYLDWLSHLGYHAEFHHHRTTQSYLRSSADLVAFAHARAFSLPHNHQPRRIHPIHLPSLETLSLMLCWGTGVTPLQPFAIQYDHLAYTLREARDINATSPSGTPTAADVLAAVAEECTSRLLYPLSVQTNHHKYLSA</sequence>
<protein>
    <submittedName>
        <fullName evidence="1">Uncharacterized protein</fullName>
    </submittedName>
</protein>
<organism evidence="1 2">
    <name type="scientific">Mycena maculata</name>
    <dbReference type="NCBI Taxonomy" id="230809"/>
    <lineage>
        <taxon>Eukaryota</taxon>
        <taxon>Fungi</taxon>
        <taxon>Dikarya</taxon>
        <taxon>Basidiomycota</taxon>
        <taxon>Agaricomycotina</taxon>
        <taxon>Agaricomycetes</taxon>
        <taxon>Agaricomycetidae</taxon>
        <taxon>Agaricales</taxon>
        <taxon>Marasmiineae</taxon>
        <taxon>Mycenaceae</taxon>
        <taxon>Mycena</taxon>
    </lineage>
</organism>
<accession>A0AAD7K291</accession>
<name>A0AAD7K291_9AGAR</name>
<dbReference type="EMBL" id="JARJLG010000016">
    <property type="protein sequence ID" value="KAJ7774254.1"/>
    <property type="molecule type" value="Genomic_DNA"/>
</dbReference>
<evidence type="ECO:0000313" key="1">
    <source>
        <dbReference type="EMBL" id="KAJ7774254.1"/>
    </source>
</evidence>
<proteinExistence type="predicted"/>
<evidence type="ECO:0000313" key="2">
    <source>
        <dbReference type="Proteomes" id="UP001215280"/>
    </source>
</evidence>
<dbReference type="Proteomes" id="UP001215280">
    <property type="component" value="Unassembled WGS sequence"/>
</dbReference>